<sequence>MAPGDGGPKHQVWGEAEALSCYGSSSHSSKHETQPVNGRKLPQVVLKHLADNVTQLASSDSSSAELTPGQVQLPASSVRQASVGSELHNLGECKPCLYLNSKVGCYNGQDCKFCHLQHSKKNTRPRPCKATRIQCKQIASMLNVFAPEPEQMLELTERLGAKSSYMQSILRGKQRELVDEIAEREASSPGQRPMASHGAPFVNTRTSL</sequence>
<organism evidence="2">
    <name type="scientific">Pyrodinium bahamense</name>
    <dbReference type="NCBI Taxonomy" id="73915"/>
    <lineage>
        <taxon>Eukaryota</taxon>
        <taxon>Sar</taxon>
        <taxon>Alveolata</taxon>
        <taxon>Dinophyceae</taxon>
        <taxon>Gonyaulacales</taxon>
        <taxon>Pyrocystaceae</taxon>
        <taxon>Pyrodinium</taxon>
    </lineage>
</organism>
<name>A0A7S0FYH5_9DINO</name>
<dbReference type="EMBL" id="HBEG01051325">
    <property type="protein sequence ID" value="CAD8387500.1"/>
    <property type="molecule type" value="Transcribed_RNA"/>
</dbReference>
<evidence type="ECO:0000313" key="2">
    <source>
        <dbReference type="EMBL" id="CAD8387500.1"/>
    </source>
</evidence>
<evidence type="ECO:0008006" key="3">
    <source>
        <dbReference type="Google" id="ProtNLM"/>
    </source>
</evidence>
<reference evidence="2" key="1">
    <citation type="submission" date="2021-01" db="EMBL/GenBank/DDBJ databases">
        <authorList>
            <person name="Corre E."/>
            <person name="Pelletier E."/>
            <person name="Niang G."/>
            <person name="Scheremetjew M."/>
            <person name="Finn R."/>
            <person name="Kale V."/>
            <person name="Holt S."/>
            <person name="Cochrane G."/>
            <person name="Meng A."/>
            <person name="Brown T."/>
            <person name="Cohen L."/>
        </authorList>
    </citation>
    <scope>NUCLEOTIDE SEQUENCE</scope>
    <source>
        <strain evidence="2">Pbaha01</strain>
    </source>
</reference>
<dbReference type="AlphaFoldDB" id="A0A7S0FYH5"/>
<gene>
    <name evidence="2" type="ORF">PBAH0796_LOCUS31188</name>
</gene>
<protein>
    <recommendedName>
        <fullName evidence="3">C3H1-type domain-containing protein</fullName>
    </recommendedName>
</protein>
<accession>A0A7S0FYH5</accession>
<evidence type="ECO:0000256" key="1">
    <source>
        <dbReference type="SAM" id="MobiDB-lite"/>
    </source>
</evidence>
<feature type="region of interest" description="Disordered" evidence="1">
    <location>
        <begin position="183"/>
        <end position="208"/>
    </location>
</feature>
<proteinExistence type="predicted"/>